<dbReference type="InterPro" id="IPR000977">
    <property type="entry name" value="DNA_ligase_ATP-dep"/>
</dbReference>
<dbReference type="GO" id="GO:0005524">
    <property type="term" value="F:ATP binding"/>
    <property type="evidence" value="ECO:0007669"/>
    <property type="project" value="UniProtKB-KW"/>
</dbReference>
<dbReference type="SUPFAM" id="SSF56091">
    <property type="entry name" value="DNA ligase/mRNA capping enzyme, catalytic domain"/>
    <property type="match status" value="1"/>
</dbReference>
<dbReference type="GO" id="GO:0051301">
    <property type="term" value="P:cell division"/>
    <property type="evidence" value="ECO:0007669"/>
    <property type="project" value="UniProtKB-KW"/>
</dbReference>
<dbReference type="PROSITE" id="PS50160">
    <property type="entry name" value="DNA_LIGASE_A3"/>
    <property type="match status" value="1"/>
</dbReference>
<accession>A0A0N4ZE47</accession>
<dbReference type="PANTHER" id="PTHR45674">
    <property type="entry name" value="DNA LIGASE 1/3 FAMILY MEMBER"/>
    <property type="match status" value="1"/>
</dbReference>
<comment type="catalytic activity">
    <reaction evidence="13 15">
        <text>ATP + (deoxyribonucleotide)n-3'-hydroxyl + 5'-phospho-(deoxyribonucleotide)m = (deoxyribonucleotide)n+m + AMP + diphosphate.</text>
        <dbReference type="EC" id="6.5.1.1"/>
    </reaction>
</comment>
<keyword evidence="3 15" id="KW-0436">Ligase</keyword>
<evidence type="ECO:0000256" key="16">
    <source>
        <dbReference type="RuleBase" id="RU004196"/>
    </source>
</evidence>
<dbReference type="Gene3D" id="2.40.50.140">
    <property type="entry name" value="Nucleic acid-binding proteins"/>
    <property type="match status" value="1"/>
</dbReference>
<comment type="function">
    <text evidence="14">DNA ligase that seals nicks in double-stranded DNA during DNA replication, DNA recombination and DNA repair.</text>
</comment>
<evidence type="ECO:0000256" key="13">
    <source>
        <dbReference type="ARBA" id="ARBA00034003"/>
    </source>
</evidence>
<keyword evidence="9 15" id="KW-0233">DNA recombination</keyword>
<evidence type="ECO:0000256" key="7">
    <source>
        <dbReference type="ARBA" id="ARBA00022763"/>
    </source>
</evidence>
<proteinExistence type="inferred from homology"/>
<dbReference type="InterPro" id="IPR012309">
    <property type="entry name" value="DNA_ligase_ATP-dep_C"/>
</dbReference>
<dbReference type="Gene3D" id="3.30.1490.70">
    <property type="match status" value="1"/>
</dbReference>
<name>A0A0N4ZE47_PARTI</name>
<dbReference type="InterPro" id="IPR012308">
    <property type="entry name" value="DNA_ligase_ATP-dep_N"/>
</dbReference>
<dbReference type="InterPro" id="IPR050191">
    <property type="entry name" value="ATP-dep_DNA_ligase"/>
</dbReference>
<dbReference type="PROSITE" id="PS00333">
    <property type="entry name" value="DNA_LIGASE_A2"/>
    <property type="match status" value="1"/>
</dbReference>
<dbReference type="AlphaFoldDB" id="A0A0N4ZE47"/>
<dbReference type="FunFam" id="2.40.50.140:FF:000062">
    <property type="entry name" value="DNA ligase"/>
    <property type="match status" value="1"/>
</dbReference>
<evidence type="ECO:0000256" key="9">
    <source>
        <dbReference type="ARBA" id="ARBA00023172"/>
    </source>
</evidence>
<evidence type="ECO:0000313" key="19">
    <source>
        <dbReference type="WBParaSite" id="PTRK_0000588100.1"/>
    </source>
</evidence>
<dbReference type="GO" id="GO:0005634">
    <property type="term" value="C:nucleus"/>
    <property type="evidence" value="ECO:0007669"/>
    <property type="project" value="UniProtKB-SubCell"/>
</dbReference>
<sequence length="638" mass="72236">MSKKVIEETKWKKDGKIPYLALAKTLEDIEATSSRLEIIKKLSTFFVSAIELSPDDLPSAVYLCSNQLGPVYEGLELGIAEGTLIKTVAEATGRKISQIKEEMQIKGDLGIIAQESRSKQQVLFQPKPLTVCFVLEKLRKIAESTGASAMKLKADNIKGLLVACRESEARYIIRCLGGKLRIGLAESSILTALANAFTKWRVKKEGKNYSEDKMKELMAKDTLTLKTAYCECPNYDRIIKVAMEDGIDGLVEKCKLTPGIPLKPMLAHPTKGIQEVMKRFGDAEFACEWKYDGERCQIHKTKDGVKIFSRNQENNTSKYPDIIQKLPQCFGEDVKDFICDGEVVAWDTVTGNILPFQTLSTRKRKNVEQGEVRVTVCVFFFDLLYFNGEPLVKKNFRERRQILRDNFKEVPGVFSFATSMDTTDTEEIAKFLDEAVKGKCEGLMVKTLDENATYEIAKRSHNWLKLKKDYLDGVGDTLDLVVLGGYYGAGKRTGVFGGYLLACYDYDMEEFQTICKIGTGLKDEDLKQQYEYLNVLKIEKPRDSYKYHESLTPDVWFDAEVVWEVKCADLSISPLHLAGLGMVDANKGISLRFPRYLRRRTDKTFEQATSSQQVAEMYQAQENVKNTVEEIPMEDDEI</sequence>
<evidence type="ECO:0000256" key="4">
    <source>
        <dbReference type="ARBA" id="ARBA00022618"/>
    </source>
</evidence>
<dbReference type="Proteomes" id="UP000038045">
    <property type="component" value="Unplaced"/>
</dbReference>
<keyword evidence="7 15" id="KW-0227">DNA damage</keyword>
<evidence type="ECO:0000256" key="15">
    <source>
        <dbReference type="RuleBase" id="RU000617"/>
    </source>
</evidence>
<dbReference type="InterPro" id="IPR012310">
    <property type="entry name" value="DNA_ligase_ATP-dep_cent"/>
</dbReference>
<dbReference type="SUPFAM" id="SSF50249">
    <property type="entry name" value="Nucleic acid-binding proteins"/>
    <property type="match status" value="1"/>
</dbReference>
<keyword evidence="8 15" id="KW-0067">ATP-binding</keyword>
<dbReference type="SUPFAM" id="SSF117018">
    <property type="entry name" value="ATP-dependent DNA ligase DNA-binding domain"/>
    <property type="match status" value="1"/>
</dbReference>
<dbReference type="FunFam" id="1.10.3260.10:FF:000001">
    <property type="entry name" value="DNA ligase"/>
    <property type="match status" value="1"/>
</dbReference>
<dbReference type="PANTHER" id="PTHR45674:SF4">
    <property type="entry name" value="DNA LIGASE 1"/>
    <property type="match status" value="1"/>
</dbReference>
<evidence type="ECO:0000256" key="10">
    <source>
        <dbReference type="ARBA" id="ARBA00023204"/>
    </source>
</evidence>
<dbReference type="GO" id="GO:0003677">
    <property type="term" value="F:DNA binding"/>
    <property type="evidence" value="ECO:0007669"/>
    <property type="project" value="InterPro"/>
</dbReference>
<comment type="similarity">
    <text evidence="2 16">Belongs to the ATP-dependent DNA ligase family.</text>
</comment>
<dbReference type="STRING" id="131310.A0A0N4ZE47"/>
<keyword evidence="4" id="KW-0132">Cell division</keyword>
<evidence type="ECO:0000256" key="1">
    <source>
        <dbReference type="ARBA" id="ARBA00004123"/>
    </source>
</evidence>
<dbReference type="GO" id="GO:0006310">
    <property type="term" value="P:DNA recombination"/>
    <property type="evidence" value="ECO:0007669"/>
    <property type="project" value="UniProtKB-KW"/>
</dbReference>
<dbReference type="Pfam" id="PF01068">
    <property type="entry name" value="DNA_ligase_A_M"/>
    <property type="match status" value="1"/>
</dbReference>
<dbReference type="CDD" id="cd07900">
    <property type="entry name" value="Adenylation_DNA_ligase_I_Euk"/>
    <property type="match status" value="1"/>
</dbReference>
<keyword evidence="11" id="KW-0539">Nucleus</keyword>
<dbReference type="GO" id="GO:0003910">
    <property type="term" value="F:DNA ligase (ATP) activity"/>
    <property type="evidence" value="ECO:0007669"/>
    <property type="project" value="UniProtKB-EC"/>
</dbReference>
<evidence type="ECO:0000256" key="3">
    <source>
        <dbReference type="ARBA" id="ARBA00022598"/>
    </source>
</evidence>
<dbReference type="GO" id="GO:0006281">
    <property type="term" value="P:DNA repair"/>
    <property type="evidence" value="ECO:0007669"/>
    <property type="project" value="UniProtKB-KW"/>
</dbReference>
<dbReference type="GO" id="GO:0005739">
    <property type="term" value="C:mitochondrion"/>
    <property type="evidence" value="ECO:0007669"/>
    <property type="project" value="TreeGrafter"/>
</dbReference>
<dbReference type="InterPro" id="IPR012340">
    <property type="entry name" value="NA-bd_OB-fold"/>
</dbReference>
<evidence type="ECO:0000256" key="8">
    <source>
        <dbReference type="ARBA" id="ARBA00022840"/>
    </source>
</evidence>
<dbReference type="EC" id="6.5.1.1" evidence="15"/>
<keyword evidence="6 15" id="KW-0547">Nucleotide-binding</keyword>
<protein>
    <recommendedName>
        <fullName evidence="15">DNA ligase</fullName>
        <ecNumber evidence="15">6.5.1.1</ecNumber>
    </recommendedName>
</protein>
<dbReference type="Gene3D" id="3.30.470.30">
    <property type="entry name" value="DNA ligase/mRNA capping enzyme"/>
    <property type="match status" value="1"/>
</dbReference>
<dbReference type="GO" id="GO:0071897">
    <property type="term" value="P:DNA biosynthetic process"/>
    <property type="evidence" value="ECO:0007669"/>
    <property type="project" value="InterPro"/>
</dbReference>
<evidence type="ECO:0000256" key="6">
    <source>
        <dbReference type="ARBA" id="ARBA00022741"/>
    </source>
</evidence>
<dbReference type="NCBIfam" id="TIGR00574">
    <property type="entry name" value="dnl1"/>
    <property type="match status" value="1"/>
</dbReference>
<keyword evidence="10 15" id="KW-0234">DNA repair</keyword>
<evidence type="ECO:0000256" key="2">
    <source>
        <dbReference type="ARBA" id="ARBA00007572"/>
    </source>
</evidence>
<dbReference type="InterPro" id="IPR016059">
    <property type="entry name" value="DNA_ligase_ATP-dep_CS"/>
</dbReference>
<organism evidence="18 19">
    <name type="scientific">Parastrongyloides trichosuri</name>
    <name type="common">Possum-specific nematode worm</name>
    <dbReference type="NCBI Taxonomy" id="131310"/>
    <lineage>
        <taxon>Eukaryota</taxon>
        <taxon>Metazoa</taxon>
        <taxon>Ecdysozoa</taxon>
        <taxon>Nematoda</taxon>
        <taxon>Chromadorea</taxon>
        <taxon>Rhabditida</taxon>
        <taxon>Tylenchina</taxon>
        <taxon>Panagrolaimomorpha</taxon>
        <taxon>Strongyloidoidea</taxon>
        <taxon>Strongyloididae</taxon>
        <taxon>Parastrongyloides</taxon>
    </lineage>
</organism>
<evidence type="ECO:0000256" key="12">
    <source>
        <dbReference type="ARBA" id="ARBA00023306"/>
    </source>
</evidence>
<evidence type="ECO:0000313" key="18">
    <source>
        <dbReference type="Proteomes" id="UP000038045"/>
    </source>
</evidence>
<keyword evidence="18" id="KW-1185">Reference proteome</keyword>
<evidence type="ECO:0000256" key="11">
    <source>
        <dbReference type="ARBA" id="ARBA00023242"/>
    </source>
</evidence>
<reference evidence="19" key="1">
    <citation type="submission" date="2017-02" db="UniProtKB">
        <authorList>
            <consortium name="WormBaseParasite"/>
        </authorList>
    </citation>
    <scope>IDENTIFICATION</scope>
</reference>
<comment type="subcellular location">
    <subcellularLocation>
        <location evidence="1">Nucleus</location>
    </subcellularLocation>
</comment>
<dbReference type="CDD" id="cd07969">
    <property type="entry name" value="OBF_DNA_ligase_I"/>
    <property type="match status" value="1"/>
</dbReference>
<keyword evidence="5" id="KW-0235">DNA replication</keyword>
<evidence type="ECO:0000259" key="17">
    <source>
        <dbReference type="PROSITE" id="PS50160"/>
    </source>
</evidence>
<dbReference type="Pfam" id="PF04675">
    <property type="entry name" value="DNA_ligase_A_N"/>
    <property type="match status" value="1"/>
</dbReference>
<feature type="domain" description="ATP-dependent DNA ligase family profile" evidence="17">
    <location>
        <begin position="369"/>
        <end position="505"/>
    </location>
</feature>
<evidence type="ECO:0000256" key="5">
    <source>
        <dbReference type="ARBA" id="ARBA00022705"/>
    </source>
</evidence>
<dbReference type="Gene3D" id="1.10.3260.10">
    <property type="entry name" value="DNA ligase, ATP-dependent, N-terminal domain"/>
    <property type="match status" value="1"/>
</dbReference>
<dbReference type="InterPro" id="IPR036599">
    <property type="entry name" value="DNA_ligase_N_sf"/>
</dbReference>
<dbReference type="PROSITE" id="PS00697">
    <property type="entry name" value="DNA_LIGASE_A1"/>
    <property type="match status" value="1"/>
</dbReference>
<keyword evidence="12" id="KW-0131">Cell cycle</keyword>
<dbReference type="WBParaSite" id="PTRK_0000588100.1">
    <property type="protein sequence ID" value="PTRK_0000588100.1"/>
    <property type="gene ID" value="PTRK_0000588100"/>
</dbReference>
<dbReference type="FunFam" id="3.30.470.30:FF:000016">
    <property type="entry name" value="DNA ligase"/>
    <property type="match status" value="1"/>
</dbReference>
<dbReference type="Pfam" id="PF04679">
    <property type="entry name" value="DNA_ligase_A_C"/>
    <property type="match status" value="1"/>
</dbReference>
<dbReference type="GO" id="GO:1903461">
    <property type="term" value="P:Okazaki fragment processing involved in mitotic DNA replication"/>
    <property type="evidence" value="ECO:0007669"/>
    <property type="project" value="TreeGrafter"/>
</dbReference>
<evidence type="ECO:0000256" key="14">
    <source>
        <dbReference type="ARBA" id="ARBA00054532"/>
    </source>
</evidence>